<reference evidence="2" key="1">
    <citation type="journal article" date="2019" name="Environ. Microbiol.">
        <title>Fungal ecological strategies reflected in gene transcription - a case study of two litter decomposers.</title>
        <authorList>
            <person name="Barbi F."/>
            <person name="Kohler A."/>
            <person name="Barry K."/>
            <person name="Baskaran P."/>
            <person name="Daum C."/>
            <person name="Fauchery L."/>
            <person name="Ihrmark K."/>
            <person name="Kuo A."/>
            <person name="LaButti K."/>
            <person name="Lipzen A."/>
            <person name="Morin E."/>
            <person name="Grigoriev I.V."/>
            <person name="Henrissat B."/>
            <person name="Lindahl B."/>
            <person name="Martin F."/>
        </authorList>
    </citation>
    <scope>NUCLEOTIDE SEQUENCE</scope>
    <source>
        <strain evidence="2">JB14</strain>
    </source>
</reference>
<keyword evidence="3" id="KW-1185">Reference proteome</keyword>
<gene>
    <name evidence="2" type="ORF">BT96DRAFT_969314</name>
</gene>
<evidence type="ECO:0000313" key="2">
    <source>
        <dbReference type="EMBL" id="KAE9411127.1"/>
    </source>
</evidence>
<dbReference type="OrthoDB" id="2497682at2759"/>
<feature type="compositionally biased region" description="Polar residues" evidence="1">
    <location>
        <begin position="60"/>
        <end position="70"/>
    </location>
</feature>
<evidence type="ECO:0000313" key="3">
    <source>
        <dbReference type="Proteomes" id="UP000799118"/>
    </source>
</evidence>
<name>A0A6A4ISP9_9AGAR</name>
<dbReference type="AlphaFoldDB" id="A0A6A4ISP9"/>
<dbReference type="EMBL" id="ML769384">
    <property type="protein sequence ID" value="KAE9411127.1"/>
    <property type="molecule type" value="Genomic_DNA"/>
</dbReference>
<accession>A0A6A4ISP9</accession>
<protein>
    <submittedName>
        <fullName evidence="2">Uncharacterized protein</fullName>
    </submittedName>
</protein>
<sequence>MFSIARVFIAFHAAAYLALVGLAPALSLALAKPFPMPMMMARNHSTSLDEPEAGPRSKTTKTPFNSSSLHSKPASPAPRTLLPFFMRSVYPPQDDGISELVLALGPYMTAANNHADTLHTCSSSCLDAPADQQQSSVDTLLSFSGDLKDMQSCFLGYTGDDKGLGNYNKNSELETLLKNLINLIKEVLAYVNNLIECISLLKVLLEPAVYDIKCIIEYLLDFCENVTDALLNDLVPSLQALLADCEKLLNLCSL</sequence>
<feature type="region of interest" description="Disordered" evidence="1">
    <location>
        <begin position="45"/>
        <end position="75"/>
    </location>
</feature>
<organism evidence="2 3">
    <name type="scientific">Gymnopus androsaceus JB14</name>
    <dbReference type="NCBI Taxonomy" id="1447944"/>
    <lineage>
        <taxon>Eukaryota</taxon>
        <taxon>Fungi</taxon>
        <taxon>Dikarya</taxon>
        <taxon>Basidiomycota</taxon>
        <taxon>Agaricomycotina</taxon>
        <taxon>Agaricomycetes</taxon>
        <taxon>Agaricomycetidae</taxon>
        <taxon>Agaricales</taxon>
        <taxon>Marasmiineae</taxon>
        <taxon>Omphalotaceae</taxon>
        <taxon>Gymnopus</taxon>
    </lineage>
</organism>
<evidence type="ECO:0000256" key="1">
    <source>
        <dbReference type="SAM" id="MobiDB-lite"/>
    </source>
</evidence>
<dbReference type="Proteomes" id="UP000799118">
    <property type="component" value="Unassembled WGS sequence"/>
</dbReference>
<proteinExistence type="predicted"/>